<dbReference type="PANTHER" id="PTHR32086:SF0">
    <property type="entry name" value="FANCONI ANEMIA GROUP D2 PROTEIN"/>
    <property type="match status" value="1"/>
</dbReference>
<evidence type="ECO:0000256" key="2">
    <source>
        <dbReference type="ARBA" id="ARBA00022499"/>
    </source>
</evidence>
<name>A0ABS8S8E4_DATST</name>
<organism evidence="6 7">
    <name type="scientific">Datura stramonium</name>
    <name type="common">Jimsonweed</name>
    <name type="synonym">Common thornapple</name>
    <dbReference type="NCBI Taxonomy" id="4076"/>
    <lineage>
        <taxon>Eukaryota</taxon>
        <taxon>Viridiplantae</taxon>
        <taxon>Streptophyta</taxon>
        <taxon>Embryophyta</taxon>
        <taxon>Tracheophyta</taxon>
        <taxon>Spermatophyta</taxon>
        <taxon>Magnoliopsida</taxon>
        <taxon>eudicotyledons</taxon>
        <taxon>Gunneridae</taxon>
        <taxon>Pentapetalae</taxon>
        <taxon>asterids</taxon>
        <taxon>lamiids</taxon>
        <taxon>Solanales</taxon>
        <taxon>Solanaceae</taxon>
        <taxon>Solanoideae</taxon>
        <taxon>Datureae</taxon>
        <taxon>Datura</taxon>
    </lineage>
</organism>
<dbReference type="EMBL" id="JACEIK010000328">
    <property type="protein sequence ID" value="MCD7455076.1"/>
    <property type="molecule type" value="Genomic_DNA"/>
</dbReference>
<protein>
    <submittedName>
        <fullName evidence="6">Uncharacterized protein</fullName>
    </submittedName>
</protein>
<dbReference type="PANTHER" id="PTHR32086">
    <property type="entry name" value="FANCONI ANEMIA GROUP D2 PROTEIN"/>
    <property type="match status" value="1"/>
</dbReference>
<evidence type="ECO:0000313" key="6">
    <source>
        <dbReference type="EMBL" id="MCD7455076.1"/>
    </source>
</evidence>
<dbReference type="Pfam" id="PF14631">
    <property type="entry name" value="FancD2"/>
    <property type="match status" value="1"/>
</dbReference>
<reference evidence="6 7" key="1">
    <citation type="journal article" date="2021" name="BMC Genomics">
        <title>Datura genome reveals duplications of psychoactive alkaloid biosynthetic genes and high mutation rate following tissue culture.</title>
        <authorList>
            <person name="Rajewski A."/>
            <person name="Carter-House D."/>
            <person name="Stajich J."/>
            <person name="Litt A."/>
        </authorList>
    </citation>
    <scope>NUCLEOTIDE SEQUENCE [LARGE SCALE GENOMIC DNA]</scope>
    <source>
        <strain evidence="6">AR-01</strain>
    </source>
</reference>
<evidence type="ECO:0000256" key="3">
    <source>
        <dbReference type="ARBA" id="ARBA00022843"/>
    </source>
</evidence>
<comment type="similarity">
    <text evidence="5">Belongs to the Fanconi anemia protein FANCD2 family.</text>
</comment>
<evidence type="ECO:0000256" key="1">
    <source>
        <dbReference type="ARBA" id="ARBA00004123"/>
    </source>
</evidence>
<accession>A0ABS8S8E4</accession>
<comment type="caution">
    <text evidence="6">The sequence shown here is derived from an EMBL/GenBank/DDBJ whole genome shotgun (WGS) entry which is preliminary data.</text>
</comment>
<dbReference type="Proteomes" id="UP000823775">
    <property type="component" value="Unassembled WGS sequence"/>
</dbReference>
<sequence length="150" mass="16706">MDSFNPLQQSFIKIPNHVSLIQNISFPEELQHIGTKQRRRRNGERKETRAVLCGAKAAGSGVEYSSKGPRTSRELQIATRTIQTLSSEAKGMKQTTITSKIPITKRSMERFLFRVKELLPSNSNGCTSCMGNLKHKNLMGDVSKLPSICA</sequence>
<dbReference type="InterPro" id="IPR029448">
    <property type="entry name" value="FANCD2"/>
</dbReference>
<evidence type="ECO:0000256" key="4">
    <source>
        <dbReference type="ARBA" id="ARBA00023242"/>
    </source>
</evidence>
<keyword evidence="4" id="KW-0539">Nucleus</keyword>
<keyword evidence="3" id="KW-0832">Ubl conjugation</keyword>
<evidence type="ECO:0000313" key="7">
    <source>
        <dbReference type="Proteomes" id="UP000823775"/>
    </source>
</evidence>
<keyword evidence="7" id="KW-1185">Reference proteome</keyword>
<gene>
    <name evidence="6" type="ORF">HAX54_026979</name>
</gene>
<keyword evidence="2" id="KW-1017">Isopeptide bond</keyword>
<proteinExistence type="inferred from homology"/>
<evidence type="ECO:0000256" key="5">
    <source>
        <dbReference type="ARBA" id="ARBA00093456"/>
    </source>
</evidence>
<comment type="subcellular location">
    <subcellularLocation>
        <location evidence="1">Nucleus</location>
    </subcellularLocation>
</comment>